<sequence length="207" mass="22375">MKLLIPSGYKEQETLLVPVVAPLLSFILSTITVYLTNAKDHGIDIVKQVQEGLNPSSVHQLQFDGSYVEGVAKIGFIVAVVALTVGETMAVGRFFASIKGHHINANKEMVSLGFMNIIGSMTSCYIATATVMISLKLFTSLMYYTPVAVIATIVLVAIPRLINLSEASNIWKVDKLDFLACIGAFFGVLFSCVEVGLLVAVTFTFAF</sequence>
<evidence type="ECO:0000313" key="7">
    <source>
        <dbReference type="EnsemblPlants" id="QL06p050279:mrna"/>
    </source>
</evidence>
<name>A0A7N2M0W7_QUELO</name>
<evidence type="ECO:0000256" key="1">
    <source>
        <dbReference type="ARBA" id="ARBA00004141"/>
    </source>
</evidence>
<dbReference type="GO" id="GO:0016020">
    <property type="term" value="C:membrane"/>
    <property type="evidence" value="ECO:0007669"/>
    <property type="project" value="UniProtKB-SubCell"/>
</dbReference>
<dbReference type="InterPro" id="IPR011547">
    <property type="entry name" value="SLC26A/SulP_dom"/>
</dbReference>
<comment type="subcellular location">
    <subcellularLocation>
        <location evidence="1">Membrane</location>
        <topology evidence="1">Multi-pass membrane protein</topology>
    </subcellularLocation>
</comment>
<dbReference type="PANTHER" id="PTHR11814">
    <property type="entry name" value="SULFATE TRANSPORTER"/>
    <property type="match status" value="1"/>
</dbReference>
<organism evidence="7 8">
    <name type="scientific">Quercus lobata</name>
    <name type="common">Valley oak</name>
    <dbReference type="NCBI Taxonomy" id="97700"/>
    <lineage>
        <taxon>Eukaryota</taxon>
        <taxon>Viridiplantae</taxon>
        <taxon>Streptophyta</taxon>
        <taxon>Embryophyta</taxon>
        <taxon>Tracheophyta</taxon>
        <taxon>Spermatophyta</taxon>
        <taxon>Magnoliopsida</taxon>
        <taxon>eudicotyledons</taxon>
        <taxon>Gunneridae</taxon>
        <taxon>Pentapetalae</taxon>
        <taxon>rosids</taxon>
        <taxon>fabids</taxon>
        <taxon>Fagales</taxon>
        <taxon>Fagaceae</taxon>
        <taxon>Quercus</taxon>
    </lineage>
</organism>
<evidence type="ECO:0000256" key="2">
    <source>
        <dbReference type="ARBA" id="ARBA00022692"/>
    </source>
</evidence>
<feature type="transmembrane region" description="Helical" evidence="5">
    <location>
        <begin position="74"/>
        <end position="96"/>
    </location>
</feature>
<dbReference type="EnsemblPlants" id="QL06p050279:mrna">
    <property type="protein sequence ID" value="QL06p050279:mrna"/>
    <property type="gene ID" value="QL06p050279"/>
</dbReference>
<evidence type="ECO:0000313" key="8">
    <source>
        <dbReference type="Proteomes" id="UP000594261"/>
    </source>
</evidence>
<evidence type="ECO:0000259" key="6">
    <source>
        <dbReference type="Pfam" id="PF00916"/>
    </source>
</evidence>
<reference evidence="7" key="2">
    <citation type="submission" date="2021-01" db="UniProtKB">
        <authorList>
            <consortium name="EnsemblPlants"/>
        </authorList>
    </citation>
    <scope>IDENTIFICATION</scope>
</reference>
<dbReference type="GO" id="GO:0055085">
    <property type="term" value="P:transmembrane transport"/>
    <property type="evidence" value="ECO:0007669"/>
    <property type="project" value="InterPro"/>
</dbReference>
<keyword evidence="4 5" id="KW-0472">Membrane</keyword>
<accession>A0A7N2M0W7</accession>
<dbReference type="Proteomes" id="UP000594261">
    <property type="component" value="Chromosome 6"/>
</dbReference>
<evidence type="ECO:0000256" key="3">
    <source>
        <dbReference type="ARBA" id="ARBA00022989"/>
    </source>
</evidence>
<feature type="transmembrane region" description="Helical" evidence="5">
    <location>
        <begin position="15"/>
        <end position="35"/>
    </location>
</feature>
<dbReference type="Pfam" id="PF00916">
    <property type="entry name" value="Sulfate_transp"/>
    <property type="match status" value="1"/>
</dbReference>
<keyword evidence="2 5" id="KW-0812">Transmembrane</keyword>
<evidence type="ECO:0000256" key="4">
    <source>
        <dbReference type="ARBA" id="ARBA00023136"/>
    </source>
</evidence>
<feature type="domain" description="SLC26A/SulP transporter" evidence="6">
    <location>
        <begin position="11"/>
        <end position="134"/>
    </location>
</feature>
<evidence type="ECO:0000256" key="5">
    <source>
        <dbReference type="SAM" id="Phobius"/>
    </source>
</evidence>
<protein>
    <recommendedName>
        <fullName evidence="6">SLC26A/SulP transporter domain-containing protein</fullName>
    </recommendedName>
</protein>
<reference evidence="7 8" key="1">
    <citation type="journal article" date="2016" name="G3 (Bethesda)">
        <title>First Draft Assembly and Annotation of the Genome of a California Endemic Oak Quercus lobata Nee (Fagaceae).</title>
        <authorList>
            <person name="Sork V.L."/>
            <person name="Fitz-Gibbon S.T."/>
            <person name="Puiu D."/>
            <person name="Crepeau M."/>
            <person name="Gugger P.F."/>
            <person name="Sherman R."/>
            <person name="Stevens K."/>
            <person name="Langley C.H."/>
            <person name="Pellegrini M."/>
            <person name="Salzberg S.L."/>
        </authorList>
    </citation>
    <scope>NUCLEOTIDE SEQUENCE [LARGE SCALE GENOMIC DNA]</scope>
    <source>
        <strain evidence="7 8">cv. SW786</strain>
    </source>
</reference>
<feature type="transmembrane region" description="Helical" evidence="5">
    <location>
        <begin position="117"/>
        <end position="135"/>
    </location>
</feature>
<dbReference type="AlphaFoldDB" id="A0A7N2M0W7"/>
<dbReference type="OMA" id="GHHINAN"/>
<dbReference type="Gramene" id="QL06p050279:mrna">
    <property type="protein sequence ID" value="QL06p050279:mrna"/>
    <property type="gene ID" value="QL06p050279"/>
</dbReference>
<keyword evidence="3 5" id="KW-1133">Transmembrane helix</keyword>
<keyword evidence="8" id="KW-1185">Reference proteome</keyword>
<dbReference type="EMBL" id="LRBV02000006">
    <property type="status" value="NOT_ANNOTATED_CDS"/>
    <property type="molecule type" value="Genomic_DNA"/>
</dbReference>
<proteinExistence type="predicted"/>
<dbReference type="InterPro" id="IPR001902">
    <property type="entry name" value="SLC26A/SulP_fam"/>
</dbReference>
<dbReference type="InParanoid" id="A0A7N2M0W7"/>
<feature type="transmembrane region" description="Helical" evidence="5">
    <location>
        <begin position="141"/>
        <end position="158"/>
    </location>
</feature>
<feature type="transmembrane region" description="Helical" evidence="5">
    <location>
        <begin position="178"/>
        <end position="206"/>
    </location>
</feature>